<organism evidence="2">
    <name type="scientific">Drosophila persimilis</name>
    <name type="common">Fruit fly</name>
    <dbReference type="NCBI Taxonomy" id="7234"/>
    <lineage>
        <taxon>Eukaryota</taxon>
        <taxon>Metazoa</taxon>
        <taxon>Ecdysozoa</taxon>
        <taxon>Arthropoda</taxon>
        <taxon>Hexapoda</taxon>
        <taxon>Insecta</taxon>
        <taxon>Pterygota</taxon>
        <taxon>Neoptera</taxon>
        <taxon>Endopterygota</taxon>
        <taxon>Diptera</taxon>
        <taxon>Brachycera</taxon>
        <taxon>Muscomorpha</taxon>
        <taxon>Ephydroidea</taxon>
        <taxon>Drosophilidae</taxon>
        <taxon>Drosophila</taxon>
        <taxon>Sophophora</taxon>
    </lineage>
</organism>
<reference evidence="1 2" key="1">
    <citation type="journal article" date="2007" name="Nature">
        <title>Evolution of genes and genomes on the Drosophila phylogeny.</title>
        <authorList>
            <consortium name="Drosophila 12 Genomes Consortium"/>
            <person name="Clark A.G."/>
            <person name="Eisen M.B."/>
            <person name="Smith D.R."/>
            <person name="Bergman C.M."/>
            <person name="Oliver B."/>
            <person name="Markow T.A."/>
            <person name="Kaufman T.C."/>
            <person name="Kellis M."/>
            <person name="Gelbart W."/>
            <person name="Iyer V.N."/>
            <person name="Pollard D.A."/>
            <person name="Sackton T.B."/>
            <person name="Larracuente A.M."/>
            <person name="Singh N.D."/>
            <person name="Abad J.P."/>
            <person name="Abt D.N."/>
            <person name="Adryan B."/>
            <person name="Aguade M."/>
            <person name="Akashi H."/>
            <person name="Anderson W.W."/>
            <person name="Aquadro C.F."/>
            <person name="Ardell D.H."/>
            <person name="Arguello R."/>
            <person name="Artieri C.G."/>
            <person name="Barbash D.A."/>
            <person name="Barker D."/>
            <person name="Barsanti P."/>
            <person name="Batterham P."/>
            <person name="Batzoglou S."/>
            <person name="Begun D."/>
            <person name="Bhutkar A."/>
            <person name="Blanco E."/>
            <person name="Bosak S.A."/>
            <person name="Bradley R.K."/>
            <person name="Brand A.D."/>
            <person name="Brent M.R."/>
            <person name="Brooks A.N."/>
            <person name="Brown R.H."/>
            <person name="Butlin R.K."/>
            <person name="Caggese C."/>
            <person name="Calvi B.R."/>
            <person name="Bernardo de Carvalho A."/>
            <person name="Caspi A."/>
            <person name="Castrezana S."/>
            <person name="Celniker S.E."/>
            <person name="Chang J.L."/>
            <person name="Chapple C."/>
            <person name="Chatterji S."/>
            <person name="Chinwalla A."/>
            <person name="Civetta A."/>
            <person name="Clifton S.W."/>
            <person name="Comeron J.M."/>
            <person name="Costello J.C."/>
            <person name="Coyne J.A."/>
            <person name="Daub J."/>
            <person name="David R.G."/>
            <person name="Delcher A.L."/>
            <person name="Delehaunty K."/>
            <person name="Do C.B."/>
            <person name="Ebling H."/>
            <person name="Edwards K."/>
            <person name="Eickbush T."/>
            <person name="Evans J.D."/>
            <person name="Filipski A."/>
            <person name="Findeiss S."/>
            <person name="Freyhult E."/>
            <person name="Fulton L."/>
            <person name="Fulton R."/>
            <person name="Garcia A.C."/>
            <person name="Gardiner A."/>
            <person name="Garfield D.A."/>
            <person name="Garvin B.E."/>
            <person name="Gibson G."/>
            <person name="Gilbert D."/>
            <person name="Gnerre S."/>
            <person name="Godfrey J."/>
            <person name="Good R."/>
            <person name="Gotea V."/>
            <person name="Gravely B."/>
            <person name="Greenberg A.J."/>
            <person name="Griffiths-Jones S."/>
            <person name="Gross S."/>
            <person name="Guigo R."/>
            <person name="Gustafson E.A."/>
            <person name="Haerty W."/>
            <person name="Hahn M.W."/>
            <person name="Halligan D.L."/>
            <person name="Halpern A.L."/>
            <person name="Halter G.M."/>
            <person name="Han M.V."/>
            <person name="Heger A."/>
            <person name="Hillier L."/>
            <person name="Hinrichs A.S."/>
            <person name="Holmes I."/>
            <person name="Hoskins R.A."/>
            <person name="Hubisz M.J."/>
            <person name="Hultmark D."/>
            <person name="Huntley M.A."/>
            <person name="Jaffe D.B."/>
            <person name="Jagadeeshan S."/>
            <person name="Jeck W.R."/>
            <person name="Johnson J."/>
            <person name="Jones C.D."/>
            <person name="Jordan W.C."/>
            <person name="Karpen G.H."/>
            <person name="Kataoka E."/>
            <person name="Keightley P.D."/>
            <person name="Kheradpour P."/>
            <person name="Kirkness E.F."/>
            <person name="Koerich L.B."/>
            <person name="Kristiansen K."/>
            <person name="Kudrna D."/>
            <person name="Kulathinal R.J."/>
            <person name="Kumar S."/>
            <person name="Kwok R."/>
            <person name="Lander E."/>
            <person name="Langley C.H."/>
            <person name="Lapoint R."/>
            <person name="Lazzaro B.P."/>
            <person name="Lee S.J."/>
            <person name="Levesque L."/>
            <person name="Li R."/>
            <person name="Lin C.F."/>
            <person name="Lin M.F."/>
            <person name="Lindblad-Toh K."/>
            <person name="Llopart A."/>
            <person name="Long M."/>
            <person name="Low L."/>
            <person name="Lozovsky E."/>
            <person name="Lu J."/>
            <person name="Luo M."/>
            <person name="Machado C.A."/>
            <person name="Makalowski W."/>
            <person name="Marzo M."/>
            <person name="Matsuda M."/>
            <person name="Matzkin L."/>
            <person name="McAllister B."/>
            <person name="McBride C.S."/>
            <person name="McKernan B."/>
            <person name="McKernan K."/>
            <person name="Mendez-Lago M."/>
            <person name="Minx P."/>
            <person name="Mollenhauer M.U."/>
            <person name="Montooth K."/>
            <person name="Mount S.M."/>
            <person name="Mu X."/>
            <person name="Myers E."/>
            <person name="Negre B."/>
            <person name="Newfeld S."/>
            <person name="Nielsen R."/>
            <person name="Noor M.A."/>
            <person name="O'Grady P."/>
            <person name="Pachter L."/>
            <person name="Papaceit M."/>
            <person name="Parisi M.J."/>
            <person name="Parisi M."/>
            <person name="Parts L."/>
            <person name="Pedersen J.S."/>
            <person name="Pesole G."/>
            <person name="Phillippy A.M."/>
            <person name="Ponting C.P."/>
            <person name="Pop M."/>
            <person name="Porcelli D."/>
            <person name="Powell J.R."/>
            <person name="Prohaska S."/>
            <person name="Pruitt K."/>
            <person name="Puig M."/>
            <person name="Quesneville H."/>
            <person name="Ram K.R."/>
            <person name="Rand D."/>
            <person name="Rasmussen M.D."/>
            <person name="Reed L.K."/>
            <person name="Reenan R."/>
            <person name="Reily A."/>
            <person name="Remington K.A."/>
            <person name="Rieger T.T."/>
            <person name="Ritchie M.G."/>
            <person name="Robin C."/>
            <person name="Rogers Y.H."/>
            <person name="Rohde C."/>
            <person name="Rozas J."/>
            <person name="Rubenfield M.J."/>
            <person name="Ruiz A."/>
            <person name="Russo S."/>
            <person name="Salzberg S.L."/>
            <person name="Sanchez-Gracia A."/>
            <person name="Saranga D.J."/>
            <person name="Sato H."/>
            <person name="Schaeffer S.W."/>
            <person name="Schatz M.C."/>
            <person name="Schlenke T."/>
            <person name="Schwartz R."/>
            <person name="Segarra C."/>
            <person name="Singh R.S."/>
            <person name="Sirot L."/>
            <person name="Sirota M."/>
            <person name="Sisneros N.B."/>
            <person name="Smith C.D."/>
            <person name="Smith T.F."/>
            <person name="Spieth J."/>
            <person name="Stage D.E."/>
            <person name="Stark A."/>
            <person name="Stephan W."/>
            <person name="Strausberg R.L."/>
            <person name="Strempel S."/>
            <person name="Sturgill D."/>
            <person name="Sutton G."/>
            <person name="Sutton G.G."/>
            <person name="Tao W."/>
            <person name="Teichmann S."/>
            <person name="Tobari Y.N."/>
            <person name="Tomimura Y."/>
            <person name="Tsolas J.M."/>
            <person name="Valente V.L."/>
            <person name="Venter E."/>
            <person name="Venter J.C."/>
            <person name="Vicario S."/>
            <person name="Vieira F.G."/>
            <person name="Vilella A.J."/>
            <person name="Villasante A."/>
            <person name="Walenz B."/>
            <person name="Wang J."/>
            <person name="Wasserman M."/>
            <person name="Watts T."/>
            <person name="Wilson D."/>
            <person name="Wilson R.K."/>
            <person name="Wing R.A."/>
            <person name="Wolfner M.F."/>
            <person name="Wong A."/>
            <person name="Wong G.K."/>
            <person name="Wu C.I."/>
            <person name="Wu G."/>
            <person name="Yamamoto D."/>
            <person name="Yang H.P."/>
            <person name="Yang S.P."/>
            <person name="Yorke J.A."/>
            <person name="Yoshida K."/>
            <person name="Zdobnov E."/>
            <person name="Zhang P."/>
            <person name="Zhang Y."/>
            <person name="Zimin A.V."/>
            <person name="Baldwin J."/>
            <person name="Abdouelleil A."/>
            <person name="Abdulkadir J."/>
            <person name="Abebe A."/>
            <person name="Abera B."/>
            <person name="Abreu J."/>
            <person name="Acer S.C."/>
            <person name="Aftuck L."/>
            <person name="Alexander A."/>
            <person name="An P."/>
            <person name="Anderson E."/>
            <person name="Anderson S."/>
            <person name="Arachi H."/>
            <person name="Azer M."/>
            <person name="Bachantsang P."/>
            <person name="Barry A."/>
            <person name="Bayul T."/>
            <person name="Berlin A."/>
            <person name="Bessette D."/>
            <person name="Bloom T."/>
            <person name="Blye J."/>
            <person name="Boguslavskiy L."/>
            <person name="Bonnet C."/>
            <person name="Boukhgalter B."/>
            <person name="Bourzgui I."/>
            <person name="Brown A."/>
            <person name="Cahill P."/>
            <person name="Channer S."/>
            <person name="Cheshatsang Y."/>
            <person name="Chuda L."/>
            <person name="Citroen M."/>
            <person name="Collymore A."/>
            <person name="Cooke P."/>
            <person name="Costello M."/>
            <person name="D'Aco K."/>
            <person name="Daza R."/>
            <person name="De Haan G."/>
            <person name="DeGray S."/>
            <person name="DeMaso C."/>
            <person name="Dhargay N."/>
            <person name="Dooley K."/>
            <person name="Dooley E."/>
            <person name="Doricent M."/>
            <person name="Dorje P."/>
            <person name="Dorjee K."/>
            <person name="Dupes A."/>
            <person name="Elong R."/>
            <person name="Falk J."/>
            <person name="Farina A."/>
            <person name="Faro S."/>
            <person name="Ferguson D."/>
            <person name="Fisher S."/>
            <person name="Foley C.D."/>
            <person name="Franke A."/>
            <person name="Friedrich D."/>
            <person name="Gadbois L."/>
            <person name="Gearin G."/>
            <person name="Gearin C.R."/>
            <person name="Giannoukos G."/>
            <person name="Goode T."/>
            <person name="Graham J."/>
            <person name="Grandbois E."/>
            <person name="Grewal S."/>
            <person name="Gyaltsen K."/>
            <person name="Hafez N."/>
            <person name="Hagos B."/>
            <person name="Hall J."/>
            <person name="Henson C."/>
            <person name="Hollinger A."/>
            <person name="Honan T."/>
            <person name="Huard M.D."/>
            <person name="Hughes L."/>
            <person name="Hurhula B."/>
            <person name="Husby M.E."/>
            <person name="Kamat A."/>
            <person name="Kanga B."/>
            <person name="Kashin S."/>
            <person name="Khazanovich D."/>
            <person name="Kisner P."/>
            <person name="Lance K."/>
            <person name="Lara M."/>
            <person name="Lee W."/>
            <person name="Lennon N."/>
            <person name="Letendre F."/>
            <person name="LeVine R."/>
            <person name="Lipovsky A."/>
            <person name="Liu X."/>
            <person name="Liu J."/>
            <person name="Liu S."/>
            <person name="Lokyitsang T."/>
            <person name="Lokyitsang Y."/>
            <person name="Lubonja R."/>
            <person name="Lui A."/>
            <person name="MacDonald P."/>
            <person name="Magnisalis V."/>
            <person name="Maru K."/>
            <person name="Matthews C."/>
            <person name="McCusker W."/>
            <person name="McDonough S."/>
            <person name="Mehta T."/>
            <person name="Meldrim J."/>
            <person name="Meneus L."/>
            <person name="Mihai O."/>
            <person name="Mihalev A."/>
            <person name="Mihova T."/>
            <person name="Mittelman R."/>
            <person name="Mlenga V."/>
            <person name="Montmayeur A."/>
            <person name="Mulrain L."/>
            <person name="Navidi A."/>
            <person name="Naylor J."/>
            <person name="Negash T."/>
            <person name="Nguyen T."/>
            <person name="Nguyen N."/>
            <person name="Nicol R."/>
            <person name="Norbu C."/>
            <person name="Norbu N."/>
            <person name="Novod N."/>
            <person name="O'Neill B."/>
            <person name="Osman S."/>
            <person name="Markiewicz E."/>
            <person name="Oyono O.L."/>
            <person name="Patti C."/>
            <person name="Phunkhang P."/>
            <person name="Pierre F."/>
            <person name="Priest M."/>
            <person name="Raghuraman S."/>
            <person name="Rege F."/>
            <person name="Reyes R."/>
            <person name="Rise C."/>
            <person name="Rogov P."/>
            <person name="Ross K."/>
            <person name="Ryan E."/>
            <person name="Settipalli S."/>
            <person name="Shea T."/>
            <person name="Sherpa N."/>
            <person name="Shi L."/>
            <person name="Shih D."/>
            <person name="Sparrow T."/>
            <person name="Spaulding J."/>
            <person name="Stalker J."/>
            <person name="Stange-Thomann N."/>
            <person name="Stavropoulos S."/>
            <person name="Stone C."/>
            <person name="Strader C."/>
            <person name="Tesfaye S."/>
            <person name="Thomson T."/>
            <person name="Thoulutsang Y."/>
            <person name="Thoulutsang D."/>
            <person name="Topham K."/>
            <person name="Topping I."/>
            <person name="Tsamla T."/>
            <person name="Vassiliev H."/>
            <person name="Vo A."/>
            <person name="Wangchuk T."/>
            <person name="Wangdi T."/>
            <person name="Weiand M."/>
            <person name="Wilkinson J."/>
            <person name="Wilson A."/>
            <person name="Yadav S."/>
            <person name="Young G."/>
            <person name="Yu Q."/>
            <person name="Zembek L."/>
            <person name="Zhong D."/>
            <person name="Zimmer A."/>
            <person name="Zwirko Z."/>
            <person name="Jaffe D.B."/>
            <person name="Alvarez P."/>
            <person name="Brockman W."/>
            <person name="Butler J."/>
            <person name="Chin C."/>
            <person name="Gnerre S."/>
            <person name="Grabherr M."/>
            <person name="Kleber M."/>
            <person name="Mauceli E."/>
            <person name="MacCallum I."/>
        </authorList>
    </citation>
    <scope>NUCLEOTIDE SEQUENCE [LARGE SCALE GENOMIC DNA]</scope>
    <source>
        <strain evidence="2">MSH-3 / Tucson 14011-0111.49</strain>
    </source>
</reference>
<name>B4GD90_DROPE</name>
<keyword evidence="2" id="KW-1185">Reference proteome</keyword>
<dbReference type="Proteomes" id="UP000008744">
    <property type="component" value="Unassembled WGS sequence"/>
</dbReference>
<accession>B4GD90</accession>
<gene>
    <name evidence="1" type="primary">Dper\GL11717</name>
    <name evidence="1" type="ORF">Dper_GL11717</name>
</gene>
<sequence length="63" mass="6806">MLPVAHCPLPTGEDAKLHSTPLFSNGVVNLHTERSELLCRGKLAPWDVDPPRLGQACISEETG</sequence>
<dbReference type="OMA" id="MLPVAHC"/>
<protein>
    <submittedName>
        <fullName evidence="1">GL11717</fullName>
    </submittedName>
</protein>
<evidence type="ECO:0000313" key="1">
    <source>
        <dbReference type="EMBL" id="EDW32585.1"/>
    </source>
</evidence>
<evidence type="ECO:0000313" key="2">
    <source>
        <dbReference type="Proteomes" id="UP000008744"/>
    </source>
</evidence>
<dbReference type="AlphaFoldDB" id="B4GD90"/>
<dbReference type="EMBL" id="CH479181">
    <property type="protein sequence ID" value="EDW32585.1"/>
    <property type="molecule type" value="Genomic_DNA"/>
</dbReference>
<proteinExistence type="predicted"/>
<dbReference type="HOGENOM" id="CLU_2888108_0_0_1"/>